<feature type="domain" description="KilA-N" evidence="1">
    <location>
        <begin position="8"/>
        <end position="145"/>
    </location>
</feature>
<sequence>MSNMSNIKKDTINAKGFTIQVYTEDFRNDYVSLTDIARYKNKEEPKDVVKNWLRVKNTIEFLGLWESINNPNFKGVEFDSFKNEAGSNSFTLSPQRWVESTNAIGIVSKSGKCGGTYAHKDIAFKFAAWISAEFELYIIKDYQRLKSDENSRLSLNWNLNREISKINYKIHTDAIKEYLLKDLTPEQLMYKYASEADLLNVALFNKTAKQWRDANPKSKGNIRDEASINELLVLSNMESYNAVLISKGLQQADRMVELRNLARTQILSLEKLNNVGIKSLDAVLKN</sequence>
<accession>A0A135Z460</accession>
<protein>
    <recommendedName>
        <fullName evidence="1">KilA-N domain-containing protein</fullName>
    </recommendedName>
</protein>
<name>A0A135Z460_GARVA</name>
<dbReference type="RefSeq" id="WP_196489655.1">
    <property type="nucleotide sequence ID" value="NZ_KQ961872.1"/>
</dbReference>
<dbReference type="EMBL" id="LSRC01000045">
    <property type="protein sequence ID" value="KXI16432.1"/>
    <property type="molecule type" value="Genomic_DNA"/>
</dbReference>
<proteinExistence type="predicted"/>
<dbReference type="Pfam" id="PF04383">
    <property type="entry name" value="KilA-N"/>
    <property type="match status" value="1"/>
</dbReference>
<comment type="caution">
    <text evidence="2">The sequence shown here is derived from an EMBL/GenBank/DDBJ whole genome shotgun (WGS) entry which is preliminary data.</text>
</comment>
<dbReference type="InterPro" id="IPR018004">
    <property type="entry name" value="KilA/APSES_HTH"/>
</dbReference>
<gene>
    <name evidence="2" type="ORF">HMPREF3230_01041</name>
</gene>
<dbReference type="PATRIC" id="fig|2702.101.peg.1028"/>
<dbReference type="SMART" id="SM01252">
    <property type="entry name" value="KilA-N"/>
    <property type="match status" value="1"/>
</dbReference>
<evidence type="ECO:0000313" key="2">
    <source>
        <dbReference type="EMBL" id="KXI16432.1"/>
    </source>
</evidence>
<evidence type="ECO:0000259" key="1">
    <source>
        <dbReference type="PROSITE" id="PS51301"/>
    </source>
</evidence>
<evidence type="ECO:0000313" key="3">
    <source>
        <dbReference type="Proteomes" id="UP000070505"/>
    </source>
</evidence>
<dbReference type="Proteomes" id="UP000070505">
    <property type="component" value="Unassembled WGS sequence"/>
</dbReference>
<dbReference type="PROSITE" id="PS51301">
    <property type="entry name" value="KILA_N"/>
    <property type="match status" value="1"/>
</dbReference>
<dbReference type="AlphaFoldDB" id="A0A135Z460"/>
<organism evidence="2 3">
    <name type="scientific">Gardnerella vaginalis</name>
    <dbReference type="NCBI Taxonomy" id="2702"/>
    <lineage>
        <taxon>Bacteria</taxon>
        <taxon>Bacillati</taxon>
        <taxon>Actinomycetota</taxon>
        <taxon>Actinomycetes</taxon>
        <taxon>Bifidobacteriales</taxon>
        <taxon>Bifidobacteriaceae</taxon>
        <taxon>Gardnerella</taxon>
    </lineage>
</organism>
<dbReference type="InterPro" id="IPR017880">
    <property type="entry name" value="KilA_N"/>
</dbReference>
<reference evidence="2 3" key="1">
    <citation type="submission" date="2016-02" db="EMBL/GenBank/DDBJ databases">
        <authorList>
            <person name="Wen L."/>
            <person name="He K."/>
            <person name="Yang H."/>
        </authorList>
    </citation>
    <scope>NUCLEOTIDE SEQUENCE [LARGE SCALE GENOMIC DNA]</scope>
    <source>
        <strain evidence="2 3">CMW7778B</strain>
    </source>
</reference>